<dbReference type="Pfam" id="PF00320">
    <property type="entry name" value="GATA"/>
    <property type="match status" value="1"/>
</dbReference>
<feature type="compositionally biased region" description="Polar residues" evidence="5">
    <location>
        <begin position="225"/>
        <end position="236"/>
    </location>
</feature>
<evidence type="ECO:0000313" key="9">
    <source>
        <dbReference type="Proteomes" id="UP000242814"/>
    </source>
</evidence>
<sequence>MPLQPLTKSLSILFDDAADTMDRSEEVHSGRYPSVKLANSSKKYTDDSMQHSRSNIFTLTRNGNHATVQSLEEEEVVVEDRYESPHEGGSVQRLNYHVPQIMGLELPVPASLPHDGFAPMQLGCFSPRNSGTDDPAVHLDTYNLSANILGRLNPTETIAFYNCSPGFCSSVSTVSAPATFTSLETYWNSLGYSDPVTHSFPESLDFCRWSTLSANETLVIKPKNHGSSGQKSSTETSHQRLLRKDGNLERNRVPYWSQKMLRPSLRRSGGDPGTQLHYSHGYQGRVLQPDIKFSELNQSDGSLFQYPNSMSHSNMENNFNNSVRNTKQSVMYPGGELNSKSKDESSILPIGFPDNGAYQYSAESQIGNLNAIDVLNCITMRAGPRINLGIIDMSCAFVICRITAGDFPIVYASNAFRRLTGYSHEEVFGRDCRFLQEPTGNIEPGLKHRASYDKAVRHLKYKINARSEVQECLVNYRKGGQPFLNLLTVVPIRWLSDEYNFSVGFQIDIVDSPQGITGRNLDGSYIVNYRRIELAPNIYDPGGTTGRDQNGYFPSKYRKSSNTTDVDETRNQSSFHFRSYWGKVFLGSPDFLFHVISTSGVFLYVTPSASAILEYEPKELAGSMLSSICHPSDIVTVIRELRDCEPGSAVNLLYRIRRKTSGYTWFESLGSVYLESTRKQKHVALLGKLVAVFTMSHGEVMENGGINEGEIWAKISTSGILLFVSSSAGAFLDRRAEGLVGESVQNLLSGESLAEFENALGVARSGKQVSCNHGLQHRRGHLLQVQSTIYPGEKTDKGSKPAFLILQIRLLKLRRPTIGYRAKASVMKTRRKTSSGIAMHQLISPDICLPRCPDVAGHGYGNQYMRPSPCSSLTGPQPMIHPVVKPDPSNMPTRYNKWSPFLSNPEITQERTRERRESCNIFEELNPTRTTNWQTELEHLKRRNNVLVEELQYLTSLKKRRKRKRDVEMPERDCSQCHTKTTPEWRRGPSGNRDLCNSCGLRWAKQTHAHASNLGKIGYLAALLFSALQELASHRIGFLRRVRRLSDATSTYPRSGNRQISRVAIVTNTRIVGDAVFRVC</sequence>
<feature type="domain" description="GATA-type" evidence="7">
    <location>
        <begin position="968"/>
        <end position="1001"/>
    </location>
</feature>
<dbReference type="InterPro" id="IPR001610">
    <property type="entry name" value="PAC"/>
</dbReference>
<organism evidence="8 9">
    <name type="scientific">Paracoccidioides brasiliensis</name>
    <dbReference type="NCBI Taxonomy" id="121759"/>
    <lineage>
        <taxon>Eukaryota</taxon>
        <taxon>Fungi</taxon>
        <taxon>Dikarya</taxon>
        <taxon>Ascomycota</taxon>
        <taxon>Pezizomycotina</taxon>
        <taxon>Eurotiomycetes</taxon>
        <taxon>Eurotiomycetidae</taxon>
        <taxon>Onygenales</taxon>
        <taxon>Ajellomycetaceae</taxon>
        <taxon>Paracoccidioides</taxon>
    </lineage>
</organism>
<dbReference type="SUPFAM" id="SSF57716">
    <property type="entry name" value="Glucocorticoid receptor-like (DNA-binding domain)"/>
    <property type="match status" value="1"/>
</dbReference>
<name>A0A1D2J7L2_PARBR</name>
<dbReference type="CDD" id="cd00202">
    <property type="entry name" value="ZnF_GATA"/>
    <property type="match status" value="1"/>
</dbReference>
<evidence type="ECO:0000313" key="8">
    <source>
        <dbReference type="EMBL" id="ODH16004.1"/>
    </source>
</evidence>
<dbReference type="GO" id="GO:0008270">
    <property type="term" value="F:zinc ion binding"/>
    <property type="evidence" value="ECO:0007669"/>
    <property type="project" value="UniProtKB-KW"/>
</dbReference>
<dbReference type="VEuPathDB" id="FungiDB:PADG_05945"/>
<dbReference type="InterPro" id="IPR035965">
    <property type="entry name" value="PAS-like_dom_sf"/>
</dbReference>
<feature type="region of interest" description="Disordered" evidence="5">
    <location>
        <begin position="221"/>
        <end position="243"/>
    </location>
</feature>
<dbReference type="EMBL" id="LZYO01000342">
    <property type="protein sequence ID" value="ODH16004.1"/>
    <property type="molecule type" value="Genomic_DNA"/>
</dbReference>
<feature type="domain" description="PAS" evidence="6">
    <location>
        <begin position="409"/>
        <end position="430"/>
    </location>
</feature>
<dbReference type="PANTHER" id="PTHR47429">
    <property type="entry name" value="PROTEIN TWIN LOV 1"/>
    <property type="match status" value="1"/>
</dbReference>
<protein>
    <recommendedName>
        <fullName evidence="10">White collar 1 protein</fullName>
    </recommendedName>
</protein>
<dbReference type="InterPro" id="IPR013088">
    <property type="entry name" value="Znf_NHR/GATA"/>
</dbReference>
<evidence type="ECO:0000259" key="7">
    <source>
        <dbReference type="PROSITE" id="PS50114"/>
    </source>
</evidence>
<dbReference type="Proteomes" id="UP000242814">
    <property type="component" value="Unassembled WGS sequence"/>
</dbReference>
<dbReference type="VEuPathDB" id="FungiDB:PABG_05622"/>
<dbReference type="PROSITE" id="PS50114">
    <property type="entry name" value="GATA_ZN_FINGER_2"/>
    <property type="match status" value="1"/>
</dbReference>
<keyword evidence="1" id="KW-0285">Flavoprotein</keyword>
<dbReference type="Pfam" id="PF08447">
    <property type="entry name" value="PAS_3"/>
    <property type="match status" value="1"/>
</dbReference>
<keyword evidence="4" id="KW-0479">Metal-binding</keyword>
<evidence type="ECO:0000256" key="1">
    <source>
        <dbReference type="ARBA" id="ARBA00022630"/>
    </source>
</evidence>
<dbReference type="InterPro" id="IPR000679">
    <property type="entry name" value="Znf_GATA"/>
</dbReference>
<dbReference type="PANTHER" id="PTHR47429:SF7">
    <property type="entry name" value="GATA-FACTOR"/>
    <property type="match status" value="1"/>
</dbReference>
<evidence type="ECO:0000256" key="3">
    <source>
        <dbReference type="ARBA" id="ARBA00022991"/>
    </source>
</evidence>
<dbReference type="GO" id="GO:0005634">
    <property type="term" value="C:nucleus"/>
    <property type="evidence" value="ECO:0007669"/>
    <property type="project" value="TreeGrafter"/>
</dbReference>
<feature type="domain" description="PAS" evidence="6">
    <location>
        <begin position="595"/>
        <end position="648"/>
    </location>
</feature>
<dbReference type="SUPFAM" id="SSF55785">
    <property type="entry name" value="PYP-like sensor domain (PAS domain)"/>
    <property type="match status" value="2"/>
</dbReference>
<accession>A0A1D2J7L2</accession>
<dbReference type="AlphaFoldDB" id="A0A1D2J7L2"/>
<dbReference type="InterPro" id="IPR000014">
    <property type="entry name" value="PAS"/>
</dbReference>
<dbReference type="GO" id="GO:0043565">
    <property type="term" value="F:sequence-specific DNA binding"/>
    <property type="evidence" value="ECO:0007669"/>
    <property type="project" value="InterPro"/>
</dbReference>
<dbReference type="NCBIfam" id="TIGR00229">
    <property type="entry name" value="sensory_box"/>
    <property type="match status" value="1"/>
</dbReference>
<dbReference type="CDD" id="cd00130">
    <property type="entry name" value="PAS"/>
    <property type="match status" value="3"/>
</dbReference>
<dbReference type="SMART" id="SM00401">
    <property type="entry name" value="ZnF_GATA"/>
    <property type="match status" value="1"/>
</dbReference>
<dbReference type="Gene3D" id="3.30.50.10">
    <property type="entry name" value="Erythroid Transcription Factor GATA-1, subunit A"/>
    <property type="match status" value="1"/>
</dbReference>
<keyword evidence="4" id="KW-0863">Zinc-finger</keyword>
<evidence type="ECO:0000256" key="4">
    <source>
        <dbReference type="PROSITE-ProRule" id="PRU00094"/>
    </source>
</evidence>
<dbReference type="PROSITE" id="PS00344">
    <property type="entry name" value="GATA_ZN_FINGER_1"/>
    <property type="match status" value="1"/>
</dbReference>
<dbReference type="InterPro" id="IPR013655">
    <property type="entry name" value="PAS_fold_3"/>
</dbReference>
<proteinExistence type="predicted"/>
<comment type="caution">
    <text evidence="8">The sequence shown here is derived from an EMBL/GenBank/DDBJ whole genome shotgun (WGS) entry which is preliminary data.</text>
</comment>
<evidence type="ECO:0000256" key="2">
    <source>
        <dbReference type="ARBA" id="ARBA00022643"/>
    </source>
</evidence>
<keyword evidence="4" id="KW-0862">Zinc</keyword>
<evidence type="ECO:0008006" key="10">
    <source>
        <dbReference type="Google" id="ProtNLM"/>
    </source>
</evidence>
<reference evidence="8 9" key="1">
    <citation type="submission" date="2016-06" db="EMBL/GenBank/DDBJ databases">
        <authorList>
            <person name="Kjaerup R.B."/>
            <person name="Dalgaard T.S."/>
            <person name="Juul-Madsen H.R."/>
        </authorList>
    </citation>
    <scope>NUCLEOTIDE SEQUENCE [LARGE SCALE GENOMIC DNA]</scope>
    <source>
        <strain evidence="8 9">Pb300</strain>
    </source>
</reference>
<dbReference type="Gene3D" id="3.30.450.20">
    <property type="entry name" value="PAS domain"/>
    <property type="match status" value="2"/>
</dbReference>
<keyword evidence="3" id="KW-0157">Chromophore</keyword>
<dbReference type="Pfam" id="PF13426">
    <property type="entry name" value="PAS_9"/>
    <property type="match status" value="1"/>
</dbReference>
<dbReference type="SMART" id="SM00091">
    <property type="entry name" value="PAS"/>
    <property type="match status" value="3"/>
</dbReference>
<dbReference type="PROSITE" id="PS50112">
    <property type="entry name" value="PAS"/>
    <property type="match status" value="2"/>
</dbReference>
<keyword evidence="2" id="KW-0288">FMN</keyword>
<dbReference type="GO" id="GO:0006355">
    <property type="term" value="P:regulation of DNA-templated transcription"/>
    <property type="evidence" value="ECO:0007669"/>
    <property type="project" value="InterPro"/>
</dbReference>
<evidence type="ECO:0000256" key="5">
    <source>
        <dbReference type="SAM" id="MobiDB-lite"/>
    </source>
</evidence>
<dbReference type="SMART" id="SM00086">
    <property type="entry name" value="PAC"/>
    <property type="match status" value="2"/>
</dbReference>
<evidence type="ECO:0000259" key="6">
    <source>
        <dbReference type="PROSITE" id="PS50112"/>
    </source>
</evidence>
<gene>
    <name evidence="8" type="ORF">ACO22_06393</name>
</gene>